<dbReference type="PANTHER" id="PTHR32309:SF13">
    <property type="entry name" value="FERRIC ENTEROBACTIN TRANSPORT PROTEIN FEPE"/>
    <property type="match status" value="1"/>
</dbReference>
<dbReference type="InterPro" id="IPR050445">
    <property type="entry name" value="Bact_polysacc_biosynth/exp"/>
</dbReference>
<name>A0ABP7WIK2_9SPHI</name>
<sequence length="777" mass="87720">MINQSTVYNKPYQNTSNEEAINLRMLLMKYADYWQLFLISFLIALIGVFIYKKYVLPTYDIVATLEIQDISDKPQAEKTSLVDFQQLDQVNAPRVVENEMEILKSNQLIKQVVDNFQLWANYKLKGGTVKNSDLYGESPIKINLLNHTKPITPQKLQFQLIDENTYMLTGDDSNSGKHRFGETITDEIGSWTITANDNLKNYIGSVVEIKVNDPELTVLNYQNSLKVEAEQKPASVINVSIADKNIKRGQDFINYLIYFYKQNEVAEKNRIAKSTLQFIDDRLDSLSGQLNHAENRIEGYRSQNALTDVNAQSQMYLQQIQTNGEKLNDINIQLNIISKLDDYLSQLSNGNATVPSTLGITDQHLVELVQKLSDVQLEKNRLLATLPEKNPAFDPLNSQIAALKTAIKDNIKSIKSSLLTTQHSLQGFKSNVQSSIKNVPVQEHQLAGLGRQQSNKETLYTYLLQQREQIALTYASSSANVRLVDAAHILPLKTSKKYIPFGAAFLFALIFPAACIYGKDVVKNAVTSRKEIERQTGVPVLSEFSYISLNSPTAFNDKNNKDGFILIEQFRHLRSRLTLLNSENVKGAATLITSSVANEGKSFISSNLAIFLANASKKTILLEMDIYKPNISKTFGLNAAPGLTNYLKGKTTIQNIIRKNEQYPNLSIISSGEFIDDFSELLDQEPFQILVEKLKTEYDYVLFDTPPVHAISDALSLARYCDNTLYVVRYDETSRTLLPFIQKLNAEGLLPGMNIIFNGLTGRRDSEGSRYENYYKK</sequence>
<keyword evidence="6" id="KW-0067">ATP-binding</keyword>
<protein>
    <recommendedName>
        <fullName evidence="2">non-specific protein-tyrosine kinase</fullName>
        <ecNumber evidence="2">2.7.10.2</ecNumber>
    </recommendedName>
</protein>
<keyword evidence="3" id="KW-0808">Transferase</keyword>
<dbReference type="Proteomes" id="UP001500841">
    <property type="component" value="Unassembled WGS sequence"/>
</dbReference>
<keyword evidence="10" id="KW-0472">Membrane</keyword>
<dbReference type="InterPro" id="IPR027417">
    <property type="entry name" value="P-loop_NTPase"/>
</dbReference>
<keyword evidence="5" id="KW-0418">Kinase</keyword>
<accession>A0ABP7WIK2</accession>
<dbReference type="Gene3D" id="3.40.50.300">
    <property type="entry name" value="P-loop containing nucleotide triphosphate hydrolases"/>
    <property type="match status" value="1"/>
</dbReference>
<keyword evidence="10" id="KW-0812">Transmembrane</keyword>
<proteinExistence type="inferred from homology"/>
<dbReference type="Pfam" id="PF13614">
    <property type="entry name" value="AAA_31"/>
    <property type="match status" value="1"/>
</dbReference>
<evidence type="ECO:0000256" key="10">
    <source>
        <dbReference type="SAM" id="Phobius"/>
    </source>
</evidence>
<reference evidence="13" key="1">
    <citation type="journal article" date="2019" name="Int. J. Syst. Evol. Microbiol.">
        <title>The Global Catalogue of Microorganisms (GCM) 10K type strain sequencing project: providing services to taxonomists for standard genome sequencing and annotation.</title>
        <authorList>
            <consortium name="The Broad Institute Genomics Platform"/>
            <consortium name="The Broad Institute Genome Sequencing Center for Infectious Disease"/>
            <person name="Wu L."/>
            <person name="Ma J."/>
        </authorList>
    </citation>
    <scope>NUCLEOTIDE SEQUENCE [LARGE SCALE GENOMIC DNA]</scope>
    <source>
        <strain evidence="13">JCM 17085</strain>
    </source>
</reference>
<dbReference type="RefSeq" id="WP_345101205.1">
    <property type="nucleotide sequence ID" value="NZ_BAABCV010000003.1"/>
</dbReference>
<evidence type="ECO:0000256" key="9">
    <source>
        <dbReference type="SAM" id="Coils"/>
    </source>
</evidence>
<evidence type="ECO:0000259" key="11">
    <source>
        <dbReference type="Pfam" id="PF13614"/>
    </source>
</evidence>
<dbReference type="SUPFAM" id="SSF52540">
    <property type="entry name" value="P-loop containing nucleoside triphosphate hydrolases"/>
    <property type="match status" value="1"/>
</dbReference>
<keyword evidence="9" id="KW-0175">Coiled coil</keyword>
<evidence type="ECO:0000256" key="3">
    <source>
        <dbReference type="ARBA" id="ARBA00022679"/>
    </source>
</evidence>
<dbReference type="InterPro" id="IPR005702">
    <property type="entry name" value="Wzc-like_C"/>
</dbReference>
<evidence type="ECO:0000313" key="12">
    <source>
        <dbReference type="EMBL" id="GAA4089421.1"/>
    </source>
</evidence>
<evidence type="ECO:0000256" key="5">
    <source>
        <dbReference type="ARBA" id="ARBA00022777"/>
    </source>
</evidence>
<evidence type="ECO:0000256" key="2">
    <source>
        <dbReference type="ARBA" id="ARBA00011903"/>
    </source>
</evidence>
<keyword evidence="4" id="KW-0547">Nucleotide-binding</keyword>
<keyword evidence="10" id="KW-1133">Transmembrane helix</keyword>
<keyword evidence="7" id="KW-0829">Tyrosine-protein kinase</keyword>
<gene>
    <name evidence="12" type="ORF">GCM10022392_08410</name>
</gene>
<dbReference type="InterPro" id="IPR025669">
    <property type="entry name" value="AAA_dom"/>
</dbReference>
<comment type="similarity">
    <text evidence="1">Belongs to the CpsD/CapB family.</text>
</comment>
<feature type="domain" description="AAA" evidence="11">
    <location>
        <begin position="600"/>
        <end position="711"/>
    </location>
</feature>
<comment type="caution">
    <text evidence="12">The sequence shown here is derived from an EMBL/GenBank/DDBJ whole genome shotgun (WGS) entry which is preliminary data.</text>
</comment>
<evidence type="ECO:0000256" key="4">
    <source>
        <dbReference type="ARBA" id="ARBA00022741"/>
    </source>
</evidence>
<keyword evidence="13" id="KW-1185">Reference proteome</keyword>
<dbReference type="EC" id="2.7.10.2" evidence="2"/>
<comment type="catalytic activity">
    <reaction evidence="8">
        <text>L-tyrosyl-[protein] + ATP = O-phospho-L-tyrosyl-[protein] + ADP + H(+)</text>
        <dbReference type="Rhea" id="RHEA:10596"/>
        <dbReference type="Rhea" id="RHEA-COMP:10136"/>
        <dbReference type="Rhea" id="RHEA-COMP:20101"/>
        <dbReference type="ChEBI" id="CHEBI:15378"/>
        <dbReference type="ChEBI" id="CHEBI:30616"/>
        <dbReference type="ChEBI" id="CHEBI:46858"/>
        <dbReference type="ChEBI" id="CHEBI:61978"/>
        <dbReference type="ChEBI" id="CHEBI:456216"/>
        <dbReference type="EC" id="2.7.10.2"/>
    </reaction>
</comment>
<dbReference type="PANTHER" id="PTHR32309">
    <property type="entry name" value="TYROSINE-PROTEIN KINASE"/>
    <property type="match status" value="1"/>
</dbReference>
<organism evidence="12 13">
    <name type="scientific">Mucilaginibacter panaciglaebae</name>
    <dbReference type="NCBI Taxonomy" id="502331"/>
    <lineage>
        <taxon>Bacteria</taxon>
        <taxon>Pseudomonadati</taxon>
        <taxon>Bacteroidota</taxon>
        <taxon>Sphingobacteriia</taxon>
        <taxon>Sphingobacteriales</taxon>
        <taxon>Sphingobacteriaceae</taxon>
        <taxon>Mucilaginibacter</taxon>
    </lineage>
</organism>
<dbReference type="CDD" id="cd05387">
    <property type="entry name" value="BY-kinase"/>
    <property type="match status" value="1"/>
</dbReference>
<dbReference type="NCBIfam" id="TIGR01007">
    <property type="entry name" value="eps_fam"/>
    <property type="match status" value="1"/>
</dbReference>
<feature type="coiled-coil region" evidence="9">
    <location>
        <begin position="276"/>
        <end position="303"/>
    </location>
</feature>
<evidence type="ECO:0000256" key="8">
    <source>
        <dbReference type="ARBA" id="ARBA00051245"/>
    </source>
</evidence>
<evidence type="ECO:0000256" key="1">
    <source>
        <dbReference type="ARBA" id="ARBA00007316"/>
    </source>
</evidence>
<feature type="transmembrane region" description="Helical" evidence="10">
    <location>
        <begin position="33"/>
        <end position="51"/>
    </location>
</feature>
<evidence type="ECO:0000256" key="7">
    <source>
        <dbReference type="ARBA" id="ARBA00023137"/>
    </source>
</evidence>
<evidence type="ECO:0000256" key="6">
    <source>
        <dbReference type="ARBA" id="ARBA00022840"/>
    </source>
</evidence>
<evidence type="ECO:0000313" key="13">
    <source>
        <dbReference type="Proteomes" id="UP001500841"/>
    </source>
</evidence>
<dbReference type="EMBL" id="BAABCV010000003">
    <property type="protein sequence ID" value="GAA4089421.1"/>
    <property type="molecule type" value="Genomic_DNA"/>
</dbReference>